<proteinExistence type="predicted"/>
<keyword evidence="2" id="KW-1185">Reference proteome</keyword>
<name>A0A2W1DU84_9PLEO</name>
<dbReference type="Proteomes" id="UP000249757">
    <property type="component" value="Unassembled WGS sequence"/>
</dbReference>
<comment type="caution">
    <text evidence="1">The sequence shown here is derived from an EMBL/GenBank/DDBJ whole genome shotgun (WGS) entry which is preliminary data.</text>
</comment>
<organism evidence="1 2">
    <name type="scientific">Pyrenophora tritici-repentis</name>
    <dbReference type="NCBI Taxonomy" id="45151"/>
    <lineage>
        <taxon>Eukaryota</taxon>
        <taxon>Fungi</taxon>
        <taxon>Dikarya</taxon>
        <taxon>Ascomycota</taxon>
        <taxon>Pezizomycotina</taxon>
        <taxon>Dothideomycetes</taxon>
        <taxon>Pleosporomycetidae</taxon>
        <taxon>Pleosporales</taxon>
        <taxon>Pleosporineae</taxon>
        <taxon>Pleosporaceae</taxon>
        <taxon>Pyrenophora</taxon>
    </lineage>
</organism>
<evidence type="ECO:0000313" key="1">
    <source>
        <dbReference type="EMBL" id="KAI1514576.1"/>
    </source>
</evidence>
<dbReference type="OrthoDB" id="3660784at2759"/>
<reference evidence="2" key="1">
    <citation type="journal article" date="2022" name="Microb. Genom.">
        <title>A global pangenome for the wheat fungal pathogen Pyrenophora tritici-repentis and prediction of effector protein structural homology.</title>
        <authorList>
            <person name="Moolhuijzen P.M."/>
            <person name="See P.T."/>
            <person name="Shi G."/>
            <person name="Powell H.R."/>
            <person name="Cockram J."/>
            <person name="Jorgensen L.N."/>
            <person name="Benslimane H."/>
            <person name="Strelkov S.E."/>
            <person name="Turner J."/>
            <person name="Liu Z."/>
            <person name="Moffat C.S."/>
        </authorList>
    </citation>
    <scope>NUCLEOTIDE SEQUENCE [LARGE SCALE GENOMIC DNA]</scope>
</reference>
<dbReference type="EMBL" id="NRDI02000007">
    <property type="protein sequence ID" value="KAI1514576.1"/>
    <property type="molecule type" value="Genomic_DNA"/>
</dbReference>
<gene>
    <name evidence="1" type="ORF">Ptr86124_005899</name>
</gene>
<dbReference type="AlphaFoldDB" id="A0A2W1DU84"/>
<evidence type="ECO:0000313" key="2">
    <source>
        <dbReference type="Proteomes" id="UP000249757"/>
    </source>
</evidence>
<protein>
    <submittedName>
        <fullName evidence="1">Uncharacterized protein</fullName>
    </submittedName>
</protein>
<sequence length="191" mass="21328">MSSPTFFDNANEVRLALTKLSSAVREMKPSGAKPIPPKPDCFNLLARPVTNGCRICGLPGHQSTNIKNAAMCRTALIALTRHWEDMAECISFLYSHSDRFHKAVQAIEPTYDMRLDNGVEKCGDLEVVLVDRMTRNFLKYVAHVGRIRAKVNVVCDGEEIGRFERVKKLVEGFLLGGLTLSDLYQQSVAKE</sequence>
<accession>A0A2W1DU84</accession>